<comment type="caution">
    <text evidence="2">The sequence shown here is derived from an EMBL/GenBank/DDBJ whole genome shotgun (WGS) entry which is preliminary data.</text>
</comment>
<evidence type="ECO:0000313" key="3">
    <source>
        <dbReference type="Proteomes" id="UP000784294"/>
    </source>
</evidence>
<accession>A0A3S5ASJ6</accession>
<dbReference type="Proteomes" id="UP000784294">
    <property type="component" value="Unassembled WGS sequence"/>
</dbReference>
<keyword evidence="1" id="KW-0732">Signal</keyword>
<feature type="chain" id="PRO_5018692509" description="Secreted protein" evidence="1">
    <location>
        <begin position="21"/>
        <end position="91"/>
    </location>
</feature>
<dbReference type="EMBL" id="CAAALY010253035">
    <property type="protein sequence ID" value="VEL36735.1"/>
    <property type="molecule type" value="Genomic_DNA"/>
</dbReference>
<gene>
    <name evidence="2" type="ORF">PXEA_LOCUS30175</name>
</gene>
<sequence length="91" mass="9938">MLRALPAELLLTLFPGRAQSQANIGLVQNRLHEIASGCMACALPTKTSSILAQVLPPNYTNLLAFKTLMLQLPTLLRLASRYLSTISGLFR</sequence>
<evidence type="ECO:0000256" key="1">
    <source>
        <dbReference type="SAM" id="SignalP"/>
    </source>
</evidence>
<protein>
    <recommendedName>
        <fullName evidence="4">Secreted protein</fullName>
    </recommendedName>
</protein>
<proteinExistence type="predicted"/>
<reference evidence="2" key="1">
    <citation type="submission" date="2018-11" db="EMBL/GenBank/DDBJ databases">
        <authorList>
            <consortium name="Pathogen Informatics"/>
        </authorList>
    </citation>
    <scope>NUCLEOTIDE SEQUENCE</scope>
</reference>
<feature type="signal peptide" evidence="1">
    <location>
        <begin position="1"/>
        <end position="20"/>
    </location>
</feature>
<dbReference type="AlphaFoldDB" id="A0A3S5ASJ6"/>
<evidence type="ECO:0008006" key="4">
    <source>
        <dbReference type="Google" id="ProtNLM"/>
    </source>
</evidence>
<evidence type="ECO:0000313" key="2">
    <source>
        <dbReference type="EMBL" id="VEL36735.1"/>
    </source>
</evidence>
<organism evidence="2 3">
    <name type="scientific">Protopolystoma xenopodis</name>
    <dbReference type="NCBI Taxonomy" id="117903"/>
    <lineage>
        <taxon>Eukaryota</taxon>
        <taxon>Metazoa</taxon>
        <taxon>Spiralia</taxon>
        <taxon>Lophotrochozoa</taxon>
        <taxon>Platyhelminthes</taxon>
        <taxon>Monogenea</taxon>
        <taxon>Polyopisthocotylea</taxon>
        <taxon>Polystomatidea</taxon>
        <taxon>Polystomatidae</taxon>
        <taxon>Protopolystoma</taxon>
    </lineage>
</organism>
<keyword evidence="3" id="KW-1185">Reference proteome</keyword>
<name>A0A3S5ASJ6_9PLAT</name>